<protein>
    <submittedName>
        <fullName evidence="2">Uncharacterized protein</fullName>
    </submittedName>
</protein>
<accession>A0A4U6TH11</accession>
<dbReference type="Proteomes" id="UP000298652">
    <property type="component" value="Chromosome 8"/>
</dbReference>
<feature type="chain" id="PRO_5021019886" evidence="1">
    <location>
        <begin position="21"/>
        <end position="54"/>
    </location>
</feature>
<reference evidence="2" key="1">
    <citation type="submission" date="2019-03" db="EMBL/GenBank/DDBJ databases">
        <title>WGS assembly of Setaria viridis.</title>
        <authorList>
            <person name="Huang P."/>
            <person name="Jenkins J."/>
            <person name="Grimwood J."/>
            <person name="Barry K."/>
            <person name="Healey A."/>
            <person name="Mamidi S."/>
            <person name="Sreedasyam A."/>
            <person name="Shu S."/>
            <person name="Feldman M."/>
            <person name="Wu J."/>
            <person name="Yu Y."/>
            <person name="Chen C."/>
            <person name="Johnson J."/>
            <person name="Rokhsar D."/>
            <person name="Baxter I."/>
            <person name="Schmutz J."/>
            <person name="Brutnell T."/>
            <person name="Kellogg E."/>
        </authorList>
    </citation>
    <scope>NUCLEOTIDE SEQUENCE [LARGE SCALE GENOMIC DNA]</scope>
</reference>
<keyword evidence="1" id="KW-0732">Signal</keyword>
<evidence type="ECO:0000313" key="3">
    <source>
        <dbReference type="Proteomes" id="UP000298652"/>
    </source>
</evidence>
<organism evidence="2 3">
    <name type="scientific">Setaria viridis</name>
    <name type="common">Green bristlegrass</name>
    <name type="synonym">Setaria italica subsp. viridis</name>
    <dbReference type="NCBI Taxonomy" id="4556"/>
    <lineage>
        <taxon>Eukaryota</taxon>
        <taxon>Viridiplantae</taxon>
        <taxon>Streptophyta</taxon>
        <taxon>Embryophyta</taxon>
        <taxon>Tracheophyta</taxon>
        <taxon>Spermatophyta</taxon>
        <taxon>Magnoliopsida</taxon>
        <taxon>Liliopsida</taxon>
        <taxon>Poales</taxon>
        <taxon>Poaceae</taxon>
        <taxon>PACMAD clade</taxon>
        <taxon>Panicoideae</taxon>
        <taxon>Panicodae</taxon>
        <taxon>Paniceae</taxon>
        <taxon>Cenchrinae</taxon>
        <taxon>Setaria</taxon>
    </lineage>
</organism>
<keyword evidence="3" id="KW-1185">Reference proteome</keyword>
<gene>
    <name evidence="2" type="ORF">SEVIR_8G104066v2</name>
</gene>
<dbReference type="PROSITE" id="PS51257">
    <property type="entry name" value="PROKAR_LIPOPROTEIN"/>
    <property type="match status" value="1"/>
</dbReference>
<proteinExistence type="predicted"/>
<name>A0A4U6TH11_SETVI</name>
<evidence type="ECO:0000313" key="2">
    <source>
        <dbReference type="EMBL" id="TKW00364.1"/>
    </source>
</evidence>
<sequence length="54" mass="6028">MHKKIFLNLNLLGDIKLLMANSLNILSACVPKVTCSVVLDFLDEESITCDLYTN</sequence>
<dbReference type="Gramene" id="TKW00364">
    <property type="protein sequence ID" value="TKW00364"/>
    <property type="gene ID" value="SEVIR_8G104066v2"/>
</dbReference>
<feature type="signal peptide" evidence="1">
    <location>
        <begin position="1"/>
        <end position="20"/>
    </location>
</feature>
<dbReference type="AlphaFoldDB" id="A0A4U6TH11"/>
<dbReference type="EMBL" id="CM016559">
    <property type="protein sequence ID" value="TKW00364.1"/>
    <property type="molecule type" value="Genomic_DNA"/>
</dbReference>
<evidence type="ECO:0000256" key="1">
    <source>
        <dbReference type="SAM" id="SignalP"/>
    </source>
</evidence>